<dbReference type="Proteomes" id="UP000563151">
    <property type="component" value="Unassembled WGS sequence"/>
</dbReference>
<comment type="caution">
    <text evidence="4">The sequence shown here is derived from an EMBL/GenBank/DDBJ whole genome shotgun (WGS) entry which is preliminary data.</text>
</comment>
<evidence type="ECO:0000256" key="1">
    <source>
        <dbReference type="ARBA" id="ARBA00038232"/>
    </source>
</evidence>
<gene>
    <name evidence="4" type="ORF">HGG79_02255</name>
</gene>
<name>A0A923E530_CLOTT</name>
<comment type="similarity">
    <text evidence="1">Belongs to the IS150/IS1296 orfA family.</text>
</comment>
<dbReference type="GO" id="GO:0043565">
    <property type="term" value="F:sequence-specific DNA binding"/>
    <property type="evidence" value="ECO:0007669"/>
    <property type="project" value="InterPro"/>
</dbReference>
<feature type="domain" description="Insertion element IS150 protein InsJ-like helix-turn-helix" evidence="3">
    <location>
        <begin position="12"/>
        <end position="60"/>
    </location>
</feature>
<feature type="domain" description="Insertion element IS150 protein InsJ-like helix-turn-helix" evidence="3">
    <location>
        <begin position="132"/>
        <end position="184"/>
    </location>
</feature>
<evidence type="ECO:0000313" key="5">
    <source>
        <dbReference type="Proteomes" id="UP000563151"/>
    </source>
</evidence>
<reference evidence="4 5" key="1">
    <citation type="submission" date="2020-04" db="EMBL/GenBank/DDBJ databases">
        <title>Genomic insights into acetone-butanol-ethanol (ABE) fermentation by sequencing solventogenic clostridia strains.</title>
        <authorList>
            <person name="Brown S."/>
        </authorList>
    </citation>
    <scope>NUCLEOTIDE SEQUENCE [LARGE SCALE GENOMIC DNA]</scope>
    <source>
        <strain evidence="4 5">DJ011</strain>
    </source>
</reference>
<evidence type="ECO:0000313" key="4">
    <source>
        <dbReference type="EMBL" id="MBC2396602.1"/>
    </source>
</evidence>
<dbReference type="InterPro" id="IPR036388">
    <property type="entry name" value="WH-like_DNA-bd_sf"/>
</dbReference>
<dbReference type="RefSeq" id="WP_035144951.1">
    <property type="nucleotide sequence ID" value="NZ_JAAZWO010000002.1"/>
</dbReference>
<organism evidence="4 5">
    <name type="scientific">Clostridium tetanomorphum</name>
    <dbReference type="NCBI Taxonomy" id="1553"/>
    <lineage>
        <taxon>Bacteria</taxon>
        <taxon>Bacillati</taxon>
        <taxon>Bacillota</taxon>
        <taxon>Clostridia</taxon>
        <taxon>Eubacteriales</taxon>
        <taxon>Clostridiaceae</taxon>
        <taxon>Clostridium</taxon>
    </lineage>
</organism>
<dbReference type="InterPro" id="IPR010921">
    <property type="entry name" value="Trp_repressor/repl_initiator"/>
</dbReference>
<dbReference type="PANTHER" id="PTHR33795">
    <property type="entry name" value="INSERTION ELEMENT IS150 PROTEIN INSJ"/>
    <property type="match status" value="1"/>
</dbReference>
<feature type="coiled-coil region" evidence="2">
    <location>
        <begin position="185"/>
        <end position="222"/>
    </location>
</feature>
<keyword evidence="5" id="KW-1185">Reference proteome</keyword>
<dbReference type="PANTHER" id="PTHR33795:SF1">
    <property type="entry name" value="INSERTION ELEMENT IS150 PROTEIN INSJ"/>
    <property type="match status" value="1"/>
</dbReference>
<dbReference type="InterPro" id="IPR055247">
    <property type="entry name" value="InsJ-like_HTH"/>
</dbReference>
<dbReference type="EMBL" id="JAAZWO010000002">
    <property type="protein sequence ID" value="MBC2396602.1"/>
    <property type="molecule type" value="Genomic_DNA"/>
</dbReference>
<dbReference type="Pfam" id="PF13518">
    <property type="entry name" value="HTH_28"/>
    <property type="match status" value="3"/>
</dbReference>
<evidence type="ECO:0000256" key="2">
    <source>
        <dbReference type="SAM" id="Coils"/>
    </source>
</evidence>
<feature type="domain" description="Insertion element IS150 protein InsJ-like helix-turn-helix" evidence="3">
    <location>
        <begin position="69"/>
        <end position="107"/>
    </location>
</feature>
<protein>
    <submittedName>
        <fullName evidence="4">Helix-turn-helix domain-containing protein</fullName>
    </submittedName>
</protein>
<sequence>MVRKPKILFEVKVAAVKDYLNGEKSVTKISDELSVNPSTVAMWIRLYNARGEAGLLTKRKNTSYPKELKIEAVEEYLAGNGSLRDISLKYGLCSKRQLQNWIIKYNSHEEIKSSGSGGNQIMTKGRVTTLDERITIVEYCIENNKNYTVTGRKYEVSYQQVRNWVLKFEELGVDGLIDCRGKRKSKDQLSEIEKLKTEMKLLEAKNKRLEMENELLKKLEETEGWRY</sequence>
<dbReference type="Gene3D" id="1.10.10.10">
    <property type="entry name" value="Winged helix-like DNA-binding domain superfamily/Winged helix DNA-binding domain"/>
    <property type="match status" value="2"/>
</dbReference>
<keyword evidence="2" id="KW-0175">Coiled coil</keyword>
<accession>A0A923E530</accession>
<dbReference type="SUPFAM" id="SSF48295">
    <property type="entry name" value="TrpR-like"/>
    <property type="match status" value="3"/>
</dbReference>
<proteinExistence type="inferred from homology"/>
<evidence type="ECO:0000259" key="3">
    <source>
        <dbReference type="Pfam" id="PF13518"/>
    </source>
</evidence>
<dbReference type="AlphaFoldDB" id="A0A923E530"/>
<dbReference type="InterPro" id="IPR052057">
    <property type="entry name" value="IS150/IS1296_orfA-like"/>
</dbReference>